<protein>
    <submittedName>
        <fullName evidence="1">Uncharacterized protein</fullName>
    </submittedName>
</protein>
<dbReference type="EMBL" id="CP155447">
    <property type="protein sequence ID" value="XBH06399.1"/>
    <property type="molecule type" value="Genomic_DNA"/>
</dbReference>
<gene>
    <name evidence="1" type="ORF">V5E97_10270</name>
</gene>
<accession>A0AAU7CN22</accession>
<dbReference type="AlphaFoldDB" id="A0AAU7CN22"/>
<reference evidence="1" key="1">
    <citation type="submission" date="2024-05" db="EMBL/GenBank/DDBJ databases">
        <title>Planctomycetes of the genus Singulisphaera possess chitinolytic capabilities.</title>
        <authorList>
            <person name="Ivanova A."/>
        </authorList>
    </citation>
    <scope>NUCLEOTIDE SEQUENCE</scope>
    <source>
        <strain evidence="1">Ch08T</strain>
    </source>
</reference>
<evidence type="ECO:0000313" key="1">
    <source>
        <dbReference type="EMBL" id="XBH06399.1"/>
    </source>
</evidence>
<sequence>MNRPTDCLLTLLLLAPCLVAGVVAAVLLRPAPRSWRSRRLTDEEVRALYRITSERARQGQWN</sequence>
<proteinExistence type="predicted"/>
<organism evidence="1">
    <name type="scientific">Singulisphaera sp. Ch08</name>
    <dbReference type="NCBI Taxonomy" id="3120278"/>
    <lineage>
        <taxon>Bacteria</taxon>
        <taxon>Pseudomonadati</taxon>
        <taxon>Planctomycetota</taxon>
        <taxon>Planctomycetia</taxon>
        <taxon>Isosphaerales</taxon>
        <taxon>Isosphaeraceae</taxon>
        <taxon>Singulisphaera</taxon>
    </lineage>
</organism>
<dbReference type="RefSeq" id="WP_406699250.1">
    <property type="nucleotide sequence ID" value="NZ_CP155447.1"/>
</dbReference>
<name>A0AAU7CN22_9BACT</name>